<accession>A0ABR0QVC7</accession>
<feature type="compositionally biased region" description="Basic and acidic residues" evidence="1">
    <location>
        <begin position="100"/>
        <end position="122"/>
    </location>
</feature>
<gene>
    <name evidence="2" type="ORF">PVK06_005230</name>
</gene>
<dbReference type="EMBL" id="JARKNE010000002">
    <property type="protein sequence ID" value="KAK5842827.1"/>
    <property type="molecule type" value="Genomic_DNA"/>
</dbReference>
<dbReference type="Proteomes" id="UP001358586">
    <property type="component" value="Chromosome 2"/>
</dbReference>
<evidence type="ECO:0000313" key="3">
    <source>
        <dbReference type="Proteomes" id="UP001358586"/>
    </source>
</evidence>
<comment type="caution">
    <text evidence="2">The sequence shown here is derived from an EMBL/GenBank/DDBJ whole genome shotgun (WGS) entry which is preliminary data.</text>
</comment>
<reference evidence="2 3" key="1">
    <citation type="submission" date="2023-03" db="EMBL/GenBank/DDBJ databases">
        <title>WGS of Gossypium arboreum.</title>
        <authorList>
            <person name="Yu D."/>
        </authorList>
    </citation>
    <scope>NUCLEOTIDE SEQUENCE [LARGE SCALE GENOMIC DNA]</scope>
    <source>
        <tissue evidence="2">Leaf</tissue>
    </source>
</reference>
<proteinExistence type="predicted"/>
<name>A0ABR0QVC7_GOSAR</name>
<evidence type="ECO:0000313" key="2">
    <source>
        <dbReference type="EMBL" id="KAK5842827.1"/>
    </source>
</evidence>
<protein>
    <submittedName>
        <fullName evidence="2">Uncharacterized protein</fullName>
    </submittedName>
</protein>
<feature type="region of interest" description="Disordered" evidence="1">
    <location>
        <begin position="97"/>
        <end position="122"/>
    </location>
</feature>
<keyword evidence="3" id="KW-1185">Reference proteome</keyword>
<organism evidence="2 3">
    <name type="scientific">Gossypium arboreum</name>
    <name type="common">Tree cotton</name>
    <name type="synonym">Gossypium nanking</name>
    <dbReference type="NCBI Taxonomy" id="29729"/>
    <lineage>
        <taxon>Eukaryota</taxon>
        <taxon>Viridiplantae</taxon>
        <taxon>Streptophyta</taxon>
        <taxon>Embryophyta</taxon>
        <taxon>Tracheophyta</taxon>
        <taxon>Spermatophyta</taxon>
        <taxon>Magnoliopsida</taxon>
        <taxon>eudicotyledons</taxon>
        <taxon>Gunneridae</taxon>
        <taxon>Pentapetalae</taxon>
        <taxon>rosids</taxon>
        <taxon>malvids</taxon>
        <taxon>Malvales</taxon>
        <taxon>Malvaceae</taxon>
        <taxon>Malvoideae</taxon>
        <taxon>Gossypium</taxon>
    </lineage>
</organism>
<sequence>MSKDTQSREGDCQIASFGLSQPQIVGMDCRRNIKDELKGIWQSWDEAKKTYFRDKYGNVAQLLFIKPYDALLKRKVPNDVAELTEKIRNLEMHLRRKNEKVRQQREQHQAYEKEKEEEIMRQ</sequence>
<evidence type="ECO:0000256" key="1">
    <source>
        <dbReference type="SAM" id="MobiDB-lite"/>
    </source>
</evidence>